<feature type="region of interest" description="Disordered" evidence="7">
    <location>
        <begin position="713"/>
        <end position="932"/>
    </location>
</feature>
<dbReference type="GO" id="GO:0008270">
    <property type="term" value="F:zinc ion binding"/>
    <property type="evidence" value="ECO:0007669"/>
    <property type="project" value="UniProtKB-KW"/>
</dbReference>
<gene>
    <name evidence="10" type="ORF">Cvel_6447</name>
</gene>
<keyword evidence="4 6" id="KW-0863">Zinc-finger</keyword>
<feature type="region of interest" description="Disordered" evidence="7">
    <location>
        <begin position="642"/>
        <end position="692"/>
    </location>
</feature>
<dbReference type="Gene3D" id="2.60.200.20">
    <property type="match status" value="2"/>
</dbReference>
<dbReference type="PROSITE" id="PS50006">
    <property type="entry name" value="FHA_DOMAIN"/>
    <property type="match status" value="1"/>
</dbReference>
<evidence type="ECO:0000259" key="9">
    <source>
        <dbReference type="PROSITE" id="PS50089"/>
    </source>
</evidence>
<dbReference type="InterPro" id="IPR001841">
    <property type="entry name" value="Znf_RING"/>
</dbReference>
<dbReference type="VEuPathDB" id="CryptoDB:Cvel_6447"/>
<feature type="region of interest" description="Disordered" evidence="7">
    <location>
        <begin position="332"/>
        <end position="501"/>
    </location>
</feature>
<dbReference type="PhylomeDB" id="A0A0G4HDE7"/>
<dbReference type="Gene3D" id="3.30.40.10">
    <property type="entry name" value="Zinc/RING finger domain, C3HC4 (zinc finger)"/>
    <property type="match status" value="1"/>
</dbReference>
<feature type="compositionally biased region" description="Basic and acidic residues" evidence="7">
    <location>
        <begin position="713"/>
        <end position="722"/>
    </location>
</feature>
<feature type="compositionally biased region" description="Pro residues" evidence="7">
    <location>
        <begin position="653"/>
        <end position="662"/>
    </location>
</feature>
<feature type="compositionally biased region" description="Low complexity" evidence="7">
    <location>
        <begin position="354"/>
        <end position="381"/>
    </location>
</feature>
<dbReference type="SMART" id="SM00240">
    <property type="entry name" value="FHA"/>
    <property type="match status" value="2"/>
</dbReference>
<dbReference type="InterPro" id="IPR008984">
    <property type="entry name" value="SMAD_FHA_dom_sf"/>
</dbReference>
<feature type="compositionally biased region" description="Basic and acidic residues" evidence="7">
    <location>
        <begin position="841"/>
        <end position="855"/>
    </location>
</feature>
<organism evidence="10">
    <name type="scientific">Chromera velia CCMP2878</name>
    <dbReference type="NCBI Taxonomy" id="1169474"/>
    <lineage>
        <taxon>Eukaryota</taxon>
        <taxon>Sar</taxon>
        <taxon>Alveolata</taxon>
        <taxon>Colpodellida</taxon>
        <taxon>Chromeraceae</taxon>
        <taxon>Chromera</taxon>
    </lineage>
</organism>
<reference evidence="10" key="1">
    <citation type="submission" date="2014-11" db="EMBL/GenBank/DDBJ databases">
        <authorList>
            <person name="Otto D Thomas"/>
            <person name="Naeem Raeece"/>
        </authorList>
    </citation>
    <scope>NUCLEOTIDE SEQUENCE</scope>
</reference>
<feature type="compositionally biased region" description="Basic and acidic residues" evidence="7">
    <location>
        <begin position="867"/>
        <end position="876"/>
    </location>
</feature>
<dbReference type="Pfam" id="PF00498">
    <property type="entry name" value="FHA"/>
    <property type="match status" value="2"/>
</dbReference>
<dbReference type="PROSITE" id="PS50089">
    <property type="entry name" value="ZF_RING_2"/>
    <property type="match status" value="1"/>
</dbReference>
<evidence type="ECO:0000256" key="4">
    <source>
        <dbReference type="ARBA" id="ARBA00022771"/>
    </source>
</evidence>
<name>A0A0G4HDE7_9ALVE</name>
<evidence type="ECO:0000259" key="8">
    <source>
        <dbReference type="PROSITE" id="PS50006"/>
    </source>
</evidence>
<feature type="compositionally biased region" description="Basic and acidic residues" evidence="7">
    <location>
        <begin position="756"/>
        <end position="785"/>
    </location>
</feature>
<accession>A0A0G4HDE7</accession>
<dbReference type="CDD" id="cd00060">
    <property type="entry name" value="FHA"/>
    <property type="match status" value="2"/>
</dbReference>
<dbReference type="InterPro" id="IPR013083">
    <property type="entry name" value="Znf_RING/FYVE/PHD"/>
</dbReference>
<feature type="compositionally biased region" description="Acidic residues" evidence="7">
    <location>
        <begin position="472"/>
        <end position="489"/>
    </location>
</feature>
<dbReference type="PROSITE" id="PS00518">
    <property type="entry name" value="ZF_RING_1"/>
    <property type="match status" value="1"/>
</dbReference>
<keyword evidence="5" id="KW-0862">Zinc</keyword>
<feature type="compositionally biased region" description="Basic and acidic residues" evidence="7">
    <location>
        <begin position="820"/>
        <end position="833"/>
    </location>
</feature>
<dbReference type="PANTHER" id="PTHR23327">
    <property type="entry name" value="RING FINGER PROTEIN 127"/>
    <property type="match status" value="1"/>
</dbReference>
<protein>
    <recommendedName>
        <fullName evidence="2">E3 ubiquitin-protein ligase CHFR</fullName>
    </recommendedName>
</protein>
<dbReference type="EMBL" id="CDMZ01002375">
    <property type="protein sequence ID" value="CEM42094.1"/>
    <property type="molecule type" value="Genomic_DNA"/>
</dbReference>
<comment type="similarity">
    <text evidence="1">Belongs to the CHFR family.</text>
</comment>
<proteinExistence type="inferred from homology"/>
<dbReference type="SMART" id="SM00184">
    <property type="entry name" value="RING"/>
    <property type="match status" value="1"/>
</dbReference>
<evidence type="ECO:0000256" key="6">
    <source>
        <dbReference type="PROSITE-ProRule" id="PRU00175"/>
    </source>
</evidence>
<feature type="domain" description="FHA" evidence="8">
    <location>
        <begin position="524"/>
        <end position="584"/>
    </location>
</feature>
<feature type="compositionally biased region" description="Basic and acidic residues" evidence="7">
    <location>
        <begin position="904"/>
        <end position="914"/>
    </location>
</feature>
<dbReference type="SUPFAM" id="SSF57850">
    <property type="entry name" value="RING/U-box"/>
    <property type="match status" value="1"/>
</dbReference>
<evidence type="ECO:0000256" key="1">
    <source>
        <dbReference type="ARBA" id="ARBA00005797"/>
    </source>
</evidence>
<keyword evidence="3" id="KW-0479">Metal-binding</keyword>
<evidence type="ECO:0000256" key="5">
    <source>
        <dbReference type="ARBA" id="ARBA00022833"/>
    </source>
</evidence>
<feature type="compositionally biased region" description="Basic and acidic residues" evidence="7">
    <location>
        <begin position="427"/>
        <end position="436"/>
    </location>
</feature>
<dbReference type="InterPro" id="IPR027370">
    <property type="entry name" value="Znf-RING_euk"/>
</dbReference>
<evidence type="ECO:0000313" key="10">
    <source>
        <dbReference type="EMBL" id="CEM42094.1"/>
    </source>
</evidence>
<dbReference type="AlphaFoldDB" id="A0A0G4HDE7"/>
<feature type="domain" description="RING-type" evidence="9">
    <location>
        <begin position="27"/>
        <end position="65"/>
    </location>
</feature>
<dbReference type="Pfam" id="PF13445">
    <property type="entry name" value="zf-RING_UBOX"/>
    <property type="match status" value="1"/>
</dbReference>
<evidence type="ECO:0000256" key="3">
    <source>
        <dbReference type="ARBA" id="ARBA00022723"/>
    </source>
</evidence>
<sequence length="955" mass="102480">MSATNEGGGEKGEKQEGSEQVYSELQCSICWDYFHLPVTLGCGHTFCKYCITDKSIHNRNCPLCRSPLGPHFSINTVLQNLINTLGLKRKMDPKPAPLPVDQDWWAVMFIKQQVSLPLFLKIFLQDMNLSTVFFDDLHSCVLDWLSSGRRWKKERWMITEEDCSMLCEEVGYSRGDPGSKQRMQQWVENYVAEKPAVIPAKLALKPFVLRVQADRVHRIEASSFPSDRIEHRLPWDAGRHALSTIQLAHPSVSLSHLIFVQMSDGGMGLVDCGSTIGTMIKIASDHELQDGDVIHIGDRLEVEVSITRNDVGSPYEGFRWDTEQCRVLEAVRRGTHAPPPGGETALGDGVGRESVSPRQSRPNSPSPAAAASAAAAEPLSAKTKEVSERPSLNAAGGPGSAERPSGVGPGLRARTLVPGEGEEGDGDVLHVSEGPDKQAGAGVDGLSFLEPGEETDINEGEGRGGGGGATDAEGEGDGEGVEMDAEAEAGGDPGSNSNSQQIRTYCRISVRGHDVDNWVDPRGVVLGRGPHAQSSYKKLAVTTNNGYVSREHCLIFYDGQREEGKRWILRDVSTLGTFLRVRPFSEPVPIPLGSVFKAGQCKVELVAADHEGPLFPAPVGVGGLHGHAGVLAPFSLHPPVLPGPQLEAGASPPQGPVHPPEAPAAGQQPPEYRGAPAARPSQPGPPQGFLGPAEEEDLLAAGGPRGMRERDALRWSGEERRGQGQQYASAGREERRGSGRRGSPSGPFGHSLSSSPDEHNENEEVGRHEGGGGGEVQRRWRDGLRQKSGNSNSNSNAIGFSSRDQPRTLHGQQSSSGEALPRRESLQGSERDSGGNLTGDEGERGFRGVERERGVLRGRGGGKSRPGARERERERLGGGFVGPEGEEQSHAAALSLSQDPPSDFPRHGLSDEGGVRQSASQRPTPPDPFSENVSLEVSALIKVEGSVAWIASDWL</sequence>
<evidence type="ECO:0000256" key="2">
    <source>
        <dbReference type="ARBA" id="ARBA00017908"/>
    </source>
</evidence>
<evidence type="ECO:0000256" key="7">
    <source>
        <dbReference type="SAM" id="MobiDB-lite"/>
    </source>
</evidence>
<dbReference type="InterPro" id="IPR000253">
    <property type="entry name" value="FHA_dom"/>
</dbReference>
<dbReference type="SUPFAM" id="SSF49879">
    <property type="entry name" value="SMAD/FHA domain"/>
    <property type="match status" value="2"/>
</dbReference>
<dbReference type="InterPro" id="IPR017907">
    <property type="entry name" value="Znf_RING_CS"/>
</dbReference>